<name>A0AAW2H758_9NEOP</name>
<evidence type="ECO:0000313" key="1">
    <source>
        <dbReference type="EMBL" id="KAL0265594.1"/>
    </source>
</evidence>
<gene>
    <name evidence="1" type="ORF">PYX00_011307</name>
</gene>
<accession>A0AAW2H758</accession>
<comment type="caution">
    <text evidence="1">The sequence shown here is derived from an EMBL/GenBank/DDBJ whole genome shotgun (WGS) entry which is preliminary data.</text>
</comment>
<dbReference type="EMBL" id="JARGDH010000006">
    <property type="protein sequence ID" value="KAL0265594.1"/>
    <property type="molecule type" value="Genomic_DNA"/>
</dbReference>
<organism evidence="1">
    <name type="scientific">Menopon gallinae</name>
    <name type="common">poultry shaft louse</name>
    <dbReference type="NCBI Taxonomy" id="328185"/>
    <lineage>
        <taxon>Eukaryota</taxon>
        <taxon>Metazoa</taxon>
        <taxon>Ecdysozoa</taxon>
        <taxon>Arthropoda</taxon>
        <taxon>Hexapoda</taxon>
        <taxon>Insecta</taxon>
        <taxon>Pterygota</taxon>
        <taxon>Neoptera</taxon>
        <taxon>Paraneoptera</taxon>
        <taxon>Psocodea</taxon>
        <taxon>Troctomorpha</taxon>
        <taxon>Phthiraptera</taxon>
        <taxon>Amblycera</taxon>
        <taxon>Menoponidae</taxon>
        <taxon>Menopon</taxon>
    </lineage>
</organism>
<dbReference type="AlphaFoldDB" id="A0AAW2H758"/>
<reference evidence="1" key="1">
    <citation type="journal article" date="2024" name="Gigascience">
        <title>Chromosome-level genome of the poultry shaft louse Menopon gallinae provides insight into the host-switching and adaptive evolution of parasitic lice.</title>
        <authorList>
            <person name="Xu Y."/>
            <person name="Ma L."/>
            <person name="Liu S."/>
            <person name="Liang Y."/>
            <person name="Liu Q."/>
            <person name="He Z."/>
            <person name="Tian L."/>
            <person name="Duan Y."/>
            <person name="Cai W."/>
            <person name="Li H."/>
            <person name="Song F."/>
        </authorList>
    </citation>
    <scope>NUCLEOTIDE SEQUENCE</scope>
    <source>
        <strain evidence="1">Cailab_2023a</strain>
    </source>
</reference>
<proteinExistence type="predicted"/>
<sequence>MPRQAGAAARVNGKVPKVDVQRTCSYLHGDHLYVLLLAEKCLQILVVPLLAQEDERLLCIEARPLCAHLERVAEDVQLAVLCPERYMVFAVGEELVATKEVLCNFHKPEMMKRGETTIVKSGSRFYKLCGNAFVQLGISPYFSSVRSWGLVGAEAEFVGYSTRRHVQIYTLESVLVRKAGLQGTFLPTSSGDIMCVDKSLVAVLKVRDGELANTCQIDINMDVDAEWMHGDYIPDANVVFLSGVLKGQPVVYVDGYLFHTQHLVTSIHLYRNCCFCTSKSALYFLPNDPDFDLQFTKTEMDHIREMRGNYVGRKYLLRGMNGTQMIGHVLACIVNCGMRVGIRKMIINEIGRPSVHSEGLVLLLDLLRFDYRVYEIWMAKEVDVDMIYDQISSMVDEEDMNLEMLMMMERLSFTEVQSNLGKYEPEYMYLKGKHELRRGGDYIQSFARSGLPAGKQLLERGSVSDIVYMFKKDMLGDLEQEDYANIVKLCLEKDKKSICAVPGLALEEDDVIGLLVSAYNKVHGDVGRLVEYCTGNYTLLAGLGREYHRDLERAVLKECKANERWMEGGHAILERLGNGLPRCILRYMMFDKTGDKRFLSNFAELLGDRVFVYKRRFIGKELFEDRAAGEAVSYDKVIRENIVKLRNLRSGCVWTDVLEASKWPGEFQEYKKELQKAEEFYFRGR</sequence>
<protein>
    <submittedName>
        <fullName evidence="1">Uncharacterized protein</fullName>
    </submittedName>
</protein>